<dbReference type="AlphaFoldDB" id="A0A0F9GKP2"/>
<organism evidence="1">
    <name type="scientific">marine sediment metagenome</name>
    <dbReference type="NCBI Taxonomy" id="412755"/>
    <lineage>
        <taxon>unclassified sequences</taxon>
        <taxon>metagenomes</taxon>
        <taxon>ecological metagenomes</taxon>
    </lineage>
</organism>
<accession>A0A0F9GKP2</accession>
<evidence type="ECO:0008006" key="2">
    <source>
        <dbReference type="Google" id="ProtNLM"/>
    </source>
</evidence>
<gene>
    <name evidence="1" type="ORF">LCGC14_1815210</name>
</gene>
<dbReference type="SUPFAM" id="SSF53448">
    <property type="entry name" value="Nucleotide-diphospho-sugar transferases"/>
    <property type="match status" value="1"/>
</dbReference>
<name>A0A0F9GKP2_9ZZZZ</name>
<dbReference type="Gene3D" id="3.90.550.10">
    <property type="entry name" value="Spore Coat Polysaccharide Biosynthesis Protein SpsA, Chain A"/>
    <property type="match status" value="1"/>
</dbReference>
<reference evidence="1" key="1">
    <citation type="journal article" date="2015" name="Nature">
        <title>Complex archaea that bridge the gap between prokaryotes and eukaryotes.</title>
        <authorList>
            <person name="Spang A."/>
            <person name="Saw J.H."/>
            <person name="Jorgensen S.L."/>
            <person name="Zaremba-Niedzwiedzka K."/>
            <person name="Martijn J."/>
            <person name="Lind A.E."/>
            <person name="van Eijk R."/>
            <person name="Schleper C."/>
            <person name="Guy L."/>
            <person name="Ettema T.J."/>
        </authorList>
    </citation>
    <scope>NUCLEOTIDE SEQUENCE</scope>
</reference>
<comment type="caution">
    <text evidence="1">The sequence shown here is derived from an EMBL/GenBank/DDBJ whole genome shotgun (WGS) entry which is preliminary data.</text>
</comment>
<sequence length="285" mass="32996">MKNLIYQYWDGSIKESCRAGIANLKEYAERIGAEHIFEDNPRFVNNLGSYSPHYGAFKPIYDNAYTDYNNILFCDTDIFALDGLTDNIFDYFTASNAEIGICTEPLQPELRQKTDSKIINHSTDEKWANLIKQHYGVDVPRDEQNRMKVYNSGVVIYSRKGLDKAKENFPKFKDYANLINKNGLPAFYTCDQPFLHAMIFVHKFDILEMDNEWNRYITWANKNPKTICDPRTKDTKFVHIMFRSADNLSAEQHNKIANLPIEEWGVDKDGDKFIRGDCLTGAPLK</sequence>
<proteinExistence type="predicted"/>
<evidence type="ECO:0000313" key="1">
    <source>
        <dbReference type="EMBL" id="KKL99358.1"/>
    </source>
</evidence>
<protein>
    <recommendedName>
        <fullName evidence="2">Nucleotide-diphospho-sugar transferase domain-containing protein</fullName>
    </recommendedName>
</protein>
<dbReference type="EMBL" id="LAZR01017696">
    <property type="protein sequence ID" value="KKL99358.1"/>
    <property type="molecule type" value="Genomic_DNA"/>
</dbReference>
<dbReference type="InterPro" id="IPR029044">
    <property type="entry name" value="Nucleotide-diphossugar_trans"/>
</dbReference>